<dbReference type="SMART" id="SM00388">
    <property type="entry name" value="HisKA"/>
    <property type="match status" value="1"/>
</dbReference>
<dbReference type="Gene3D" id="1.10.287.130">
    <property type="match status" value="1"/>
</dbReference>
<evidence type="ECO:0000256" key="5">
    <source>
        <dbReference type="ARBA" id="ARBA00022679"/>
    </source>
</evidence>
<evidence type="ECO:0000256" key="7">
    <source>
        <dbReference type="ARBA" id="ARBA00023012"/>
    </source>
</evidence>
<keyword evidence="13" id="KW-0067">ATP-binding</keyword>
<dbReference type="Gene3D" id="6.10.340.10">
    <property type="match status" value="1"/>
</dbReference>
<keyword evidence="6" id="KW-0418">Kinase</keyword>
<dbReference type="SMART" id="SM00091">
    <property type="entry name" value="PAS"/>
    <property type="match status" value="1"/>
</dbReference>
<evidence type="ECO:0000256" key="9">
    <source>
        <dbReference type="SAM" id="Phobius"/>
    </source>
</evidence>
<evidence type="ECO:0000313" key="14">
    <source>
        <dbReference type="Proteomes" id="UP000722121"/>
    </source>
</evidence>
<dbReference type="EC" id="2.7.13.3" evidence="3"/>
<feature type="transmembrane region" description="Helical" evidence="9">
    <location>
        <begin position="159"/>
        <end position="179"/>
    </location>
</feature>
<accession>A0ABS3ASK5</accession>
<dbReference type="SUPFAM" id="SSF55874">
    <property type="entry name" value="ATPase domain of HSP90 chaperone/DNA topoisomerase II/histidine kinase"/>
    <property type="match status" value="1"/>
</dbReference>
<keyword evidence="5" id="KW-0808">Transferase</keyword>
<dbReference type="InterPro" id="IPR003594">
    <property type="entry name" value="HATPase_dom"/>
</dbReference>
<reference evidence="13 14" key="1">
    <citation type="submission" date="2021-02" db="EMBL/GenBank/DDBJ databases">
        <title>Activity-based single-cell genomes from oceanic crustal fluid captures similar information to metagenomic and metatranscriptomic surveys with orders of magnitude less sampling.</title>
        <authorList>
            <person name="D'Angelo T.S."/>
            <person name="Orcutt B.N."/>
        </authorList>
    </citation>
    <scope>NUCLEOTIDE SEQUENCE [LARGE SCALE GENOMIC DNA]</scope>
    <source>
        <strain evidence="13">AH-315-G07</strain>
    </source>
</reference>
<evidence type="ECO:0000256" key="4">
    <source>
        <dbReference type="ARBA" id="ARBA00022553"/>
    </source>
</evidence>
<evidence type="ECO:0000259" key="12">
    <source>
        <dbReference type="PROSITE" id="PS50885"/>
    </source>
</evidence>
<keyword evidence="7" id="KW-0902">Two-component regulatory system</keyword>
<dbReference type="SMART" id="SM00387">
    <property type="entry name" value="HATPase_c"/>
    <property type="match status" value="1"/>
</dbReference>
<dbReference type="InterPro" id="IPR005467">
    <property type="entry name" value="His_kinase_dom"/>
</dbReference>
<feature type="domain" description="PAS" evidence="11">
    <location>
        <begin position="242"/>
        <end position="287"/>
    </location>
</feature>
<dbReference type="SUPFAM" id="SSF47384">
    <property type="entry name" value="Homodimeric domain of signal transducing histidine kinase"/>
    <property type="match status" value="1"/>
</dbReference>
<keyword evidence="14" id="KW-1185">Reference proteome</keyword>
<dbReference type="Gene3D" id="3.30.450.20">
    <property type="entry name" value="PAS domain"/>
    <property type="match status" value="1"/>
</dbReference>
<evidence type="ECO:0000313" key="13">
    <source>
        <dbReference type="EMBL" id="MBN4067107.1"/>
    </source>
</evidence>
<keyword evidence="9" id="KW-0812">Transmembrane</keyword>
<dbReference type="InterPro" id="IPR036890">
    <property type="entry name" value="HATPase_C_sf"/>
</dbReference>
<dbReference type="EMBL" id="JAFITR010000065">
    <property type="protein sequence ID" value="MBN4067107.1"/>
    <property type="molecule type" value="Genomic_DNA"/>
</dbReference>
<dbReference type="InterPro" id="IPR036097">
    <property type="entry name" value="HisK_dim/P_sf"/>
</dbReference>
<evidence type="ECO:0000256" key="2">
    <source>
        <dbReference type="ARBA" id="ARBA00004370"/>
    </source>
</evidence>
<dbReference type="InterPro" id="IPR004358">
    <property type="entry name" value="Sig_transdc_His_kin-like_C"/>
</dbReference>
<dbReference type="PROSITE" id="PS50112">
    <property type="entry name" value="PAS"/>
    <property type="match status" value="1"/>
</dbReference>
<evidence type="ECO:0000256" key="6">
    <source>
        <dbReference type="ARBA" id="ARBA00022777"/>
    </source>
</evidence>
<protein>
    <recommendedName>
        <fullName evidence="3">histidine kinase</fullName>
        <ecNumber evidence="3">2.7.13.3</ecNumber>
    </recommendedName>
</protein>
<comment type="subcellular location">
    <subcellularLocation>
        <location evidence="2">Membrane</location>
    </subcellularLocation>
</comment>
<feature type="transmembrane region" description="Helical" evidence="9">
    <location>
        <begin position="9"/>
        <end position="27"/>
    </location>
</feature>
<dbReference type="PANTHER" id="PTHR45453:SF1">
    <property type="entry name" value="PHOSPHATE REGULON SENSOR PROTEIN PHOR"/>
    <property type="match status" value="1"/>
</dbReference>
<comment type="catalytic activity">
    <reaction evidence="1">
        <text>ATP + protein L-histidine = ADP + protein N-phospho-L-histidine.</text>
        <dbReference type="EC" id="2.7.13.3"/>
    </reaction>
</comment>
<dbReference type="InterPro" id="IPR000014">
    <property type="entry name" value="PAS"/>
</dbReference>
<dbReference type="InterPro" id="IPR003660">
    <property type="entry name" value="HAMP_dom"/>
</dbReference>
<feature type="domain" description="HAMP" evidence="12">
    <location>
        <begin position="180"/>
        <end position="237"/>
    </location>
</feature>
<evidence type="ECO:0000259" key="11">
    <source>
        <dbReference type="PROSITE" id="PS50112"/>
    </source>
</evidence>
<dbReference type="GO" id="GO:0005524">
    <property type="term" value="F:ATP binding"/>
    <property type="evidence" value="ECO:0007669"/>
    <property type="project" value="UniProtKB-KW"/>
</dbReference>
<dbReference type="Gene3D" id="3.30.565.10">
    <property type="entry name" value="Histidine kinase-like ATPase, C-terminal domain"/>
    <property type="match status" value="1"/>
</dbReference>
<dbReference type="PROSITE" id="PS50109">
    <property type="entry name" value="HIS_KIN"/>
    <property type="match status" value="1"/>
</dbReference>
<feature type="domain" description="Histidine kinase" evidence="10">
    <location>
        <begin position="361"/>
        <end position="577"/>
    </location>
</feature>
<evidence type="ECO:0000256" key="3">
    <source>
        <dbReference type="ARBA" id="ARBA00012438"/>
    </source>
</evidence>
<keyword evidence="4" id="KW-0597">Phosphoprotein</keyword>
<gene>
    <name evidence="13" type="ORF">JYU14_03385</name>
</gene>
<proteinExistence type="predicted"/>
<dbReference type="CDD" id="cd00075">
    <property type="entry name" value="HATPase"/>
    <property type="match status" value="1"/>
</dbReference>
<dbReference type="InterPro" id="IPR050351">
    <property type="entry name" value="BphY/WalK/GraS-like"/>
</dbReference>
<name>A0ABS3ASK5_9BACT</name>
<dbReference type="Pfam" id="PF02518">
    <property type="entry name" value="HATPase_c"/>
    <property type="match status" value="1"/>
</dbReference>
<organism evidence="13 14">
    <name type="scientific">Simkania negevensis</name>
    <dbReference type="NCBI Taxonomy" id="83561"/>
    <lineage>
        <taxon>Bacteria</taxon>
        <taxon>Pseudomonadati</taxon>
        <taxon>Chlamydiota</taxon>
        <taxon>Chlamydiia</taxon>
        <taxon>Parachlamydiales</taxon>
        <taxon>Simkaniaceae</taxon>
        <taxon>Simkania</taxon>
    </lineage>
</organism>
<dbReference type="PRINTS" id="PR00344">
    <property type="entry name" value="BCTRLSENSOR"/>
</dbReference>
<keyword evidence="13" id="KW-0547">Nucleotide-binding</keyword>
<evidence type="ECO:0000259" key="10">
    <source>
        <dbReference type="PROSITE" id="PS50109"/>
    </source>
</evidence>
<dbReference type="InterPro" id="IPR035965">
    <property type="entry name" value="PAS-like_dom_sf"/>
</dbReference>
<keyword evidence="8 9" id="KW-0472">Membrane</keyword>
<dbReference type="PANTHER" id="PTHR45453">
    <property type="entry name" value="PHOSPHATE REGULON SENSOR PROTEIN PHOR"/>
    <property type="match status" value="1"/>
</dbReference>
<dbReference type="InterPro" id="IPR003661">
    <property type="entry name" value="HisK_dim/P_dom"/>
</dbReference>
<comment type="caution">
    <text evidence="13">The sequence shown here is derived from an EMBL/GenBank/DDBJ whole genome shotgun (WGS) entry which is preliminary data.</text>
</comment>
<dbReference type="PROSITE" id="PS50885">
    <property type="entry name" value="HAMP"/>
    <property type="match status" value="1"/>
</dbReference>
<evidence type="ECO:0000256" key="1">
    <source>
        <dbReference type="ARBA" id="ARBA00000085"/>
    </source>
</evidence>
<dbReference type="SUPFAM" id="SSF55785">
    <property type="entry name" value="PYP-like sensor domain (PAS domain)"/>
    <property type="match status" value="1"/>
</dbReference>
<dbReference type="CDD" id="cd00082">
    <property type="entry name" value="HisKA"/>
    <property type="match status" value="1"/>
</dbReference>
<evidence type="ECO:0000256" key="8">
    <source>
        <dbReference type="ARBA" id="ARBA00023136"/>
    </source>
</evidence>
<dbReference type="Pfam" id="PF00512">
    <property type="entry name" value="HisKA"/>
    <property type="match status" value="1"/>
</dbReference>
<dbReference type="Proteomes" id="UP000722121">
    <property type="component" value="Unassembled WGS sequence"/>
</dbReference>
<sequence>MIGFVRKIFIVYVIAFAFLLILLFPFVQRSVDRIINQSLEERSKELLSDIGKATSYHDLYDILRERQRIFSFAFTVYNATGKVLFDSRFPYPLDKEIVPVSDRQLDPDTPEYGEEYLPSLNVNAAFLVVPFEFKGDALHLKIIYPLKQIESLVHDFQTGFLSLGALVLLLFGAMTWMVVHHMTRPIQQIINAIKPYQQGAVDRIPAIKLPGVIREGDLGKLADTLNRLTDRIDAQIDTLVRERNEKEAILETLLEGVIAVDKKMTVTYANSVAVTMLSTTKEEIYNKPFSNVNQSECHQLLEISQKENSVVADEFILDGPRDIFVHTIAIPQNSNMGAILILQDKTKQHRVEKMGSDFVANASHELKTPITIIRGFAETLHDHPDLPRATSLDITQKIVSNCERMTKLIKNLLTLSDTEELPASRLVEVNIRELAQRCFHTIQNLYPTAQLTINAPQGKGVFFITDPDLIELALINLLANAAKYSAAPAQITLDIKRSTKAMTIAVKDQGIGIPEEDIDLIFTRFYTVNRAHSRKLGGSGLGLSIVKTAAKKLRGKIEVTSEEGEGSTFILTIPVIRR</sequence>
<keyword evidence="9" id="KW-1133">Transmembrane helix</keyword>